<dbReference type="EMBL" id="HG994584">
    <property type="protein sequence ID" value="CAF2961799.1"/>
    <property type="molecule type" value="Genomic_DNA"/>
</dbReference>
<dbReference type="PANTHER" id="PTHR45913:SF21">
    <property type="entry name" value="DUF4371 DOMAIN-CONTAINING PROTEIN"/>
    <property type="match status" value="1"/>
</dbReference>
<gene>
    <name evidence="1" type="ORF">LSAA_10874</name>
</gene>
<evidence type="ECO:0000313" key="2">
    <source>
        <dbReference type="Proteomes" id="UP000675881"/>
    </source>
</evidence>
<dbReference type="AlphaFoldDB" id="A0A7R8H9Y0"/>
<dbReference type="PANTHER" id="PTHR45913">
    <property type="entry name" value="EPM2A-INTERACTING PROTEIN 1"/>
    <property type="match status" value="1"/>
</dbReference>
<accession>A0A7R8H9Y0</accession>
<reference evidence="1" key="1">
    <citation type="submission" date="2021-02" db="EMBL/GenBank/DDBJ databases">
        <authorList>
            <person name="Bekaert M."/>
        </authorList>
    </citation>
    <scope>NUCLEOTIDE SEQUENCE</scope>
    <source>
        <strain evidence="1">IoA-00</strain>
    </source>
</reference>
<dbReference type="Proteomes" id="UP000675881">
    <property type="component" value="Chromosome 5"/>
</dbReference>
<protein>
    <submittedName>
        <fullName evidence="1">(salmon louse) hypothetical protein</fullName>
    </submittedName>
</protein>
<keyword evidence="2" id="KW-1185">Reference proteome</keyword>
<sequence>MVKEEMTAVADTLFREHKSKTEILSAIADVQLGAYTVALRVSALSIDLADPYFPKIVKYHCTIHRQAVCAKVMRFDHVMAPVIKIINSIHAKANQHRSFKLLLQDLSPGHSDLLLHTEVKWLSRRKILHRFCLLLNEIEAFMESREEDTTLYSDAEGLLDLAFLIDTTDILNQVNGQLQAWFEDRFKDFDKLDPCVAFMDNPFMELDITEISEKMAETFHCQSCENGDRGYKSSESCSA</sequence>
<organism evidence="1 2">
    <name type="scientific">Lepeophtheirus salmonis</name>
    <name type="common">Salmon louse</name>
    <name type="synonym">Caligus salmonis</name>
    <dbReference type="NCBI Taxonomy" id="72036"/>
    <lineage>
        <taxon>Eukaryota</taxon>
        <taxon>Metazoa</taxon>
        <taxon>Ecdysozoa</taxon>
        <taxon>Arthropoda</taxon>
        <taxon>Crustacea</taxon>
        <taxon>Multicrustacea</taxon>
        <taxon>Hexanauplia</taxon>
        <taxon>Copepoda</taxon>
        <taxon>Siphonostomatoida</taxon>
        <taxon>Caligidae</taxon>
        <taxon>Lepeophtheirus</taxon>
    </lineage>
</organism>
<evidence type="ECO:0000313" key="1">
    <source>
        <dbReference type="EMBL" id="CAF2961799.1"/>
    </source>
</evidence>
<name>A0A7R8H9Y0_LEPSM</name>
<proteinExistence type="predicted"/>